<keyword evidence="10" id="KW-0902">Two-component regulatory system</keyword>
<evidence type="ECO:0000313" key="15">
    <source>
        <dbReference type="EMBL" id="WYJ92064.1"/>
    </source>
</evidence>
<dbReference type="InterPro" id="IPR036890">
    <property type="entry name" value="HATPase_C_sf"/>
</dbReference>
<dbReference type="Gene3D" id="1.10.287.130">
    <property type="match status" value="1"/>
</dbReference>
<evidence type="ECO:0000256" key="10">
    <source>
        <dbReference type="ARBA" id="ARBA00023012"/>
    </source>
</evidence>
<dbReference type="InterPro" id="IPR029151">
    <property type="entry name" value="Sensor-like_sf"/>
</dbReference>
<keyword evidence="9 12" id="KW-1133">Transmembrane helix</keyword>
<protein>
    <recommendedName>
        <fullName evidence="3">histidine kinase</fullName>
        <ecNumber evidence="3">2.7.13.3</ecNumber>
    </recommendedName>
</protein>
<dbReference type="InterPro" id="IPR005467">
    <property type="entry name" value="His_kinase_dom"/>
</dbReference>
<comment type="catalytic activity">
    <reaction evidence="1">
        <text>ATP + protein L-histidine = ADP + protein N-phospho-L-histidine.</text>
        <dbReference type="EC" id="2.7.13.3"/>
    </reaction>
</comment>
<keyword evidence="16" id="KW-1185">Reference proteome</keyword>
<sequence>MVSKMKEGFKKKSFNLQTTIIFVVCCSTLVSLIVSAILIRNFILSRNDETTNEKISSVAKIVSANEIVKEGLLNGDPNLTVQAFATDVMKAANLDFVVVMDTDRVRLSHAAPSYIGQKFSDEEDARKVLAGEEFFSRKVGVLGNGYRYFVPVFYEGKIIGGVCVGLTSQSMGVYVSDAQKKILLSLLLGLTVGIIGAIFLAQKMKTILLGLEPEEIAAQLSEKEIIENEVEEGLIAISPSKQIILLNRGAKELFATSSLEMDSQLGEVIDENLYEVLFKATLEEKTEIRNQYMYLNGIEVIASVSPIFSEEQFFGAVATLRDQSEMMKLLEELGGTEQYINSLRAQTHEFLNKLHVISGLIDLEKFDEVSTFVQQLNHHYTVEVGYITKLIKVPAIAGFLLGKINEAKEQQVEMIIADDSYVPEMLVDASVHALLQILGNLLDNAKEAVLKKGEGQVRIHLTFEEEGQLFILEVCDDGIGLSEEAHKQLFSVGFSTKGENRGFGLAIVKRIIEEYDGVIEFSNRKSGGTVVYLELPNKVRKKK</sequence>
<keyword evidence="5" id="KW-0597">Phosphoprotein</keyword>
<dbReference type="RefSeq" id="WP_086349040.1">
    <property type="nucleotide sequence ID" value="NZ_CP147247.1"/>
</dbReference>
<evidence type="ECO:0000259" key="13">
    <source>
        <dbReference type="PROSITE" id="PS50109"/>
    </source>
</evidence>
<dbReference type="PANTHER" id="PTHR43547:SF10">
    <property type="entry name" value="SENSOR HISTIDINE KINASE DCUS"/>
    <property type="match status" value="1"/>
</dbReference>
<evidence type="ECO:0000256" key="3">
    <source>
        <dbReference type="ARBA" id="ARBA00012438"/>
    </source>
</evidence>
<dbReference type="Proteomes" id="UP000195141">
    <property type="component" value="Chromosome"/>
</dbReference>
<evidence type="ECO:0000256" key="5">
    <source>
        <dbReference type="ARBA" id="ARBA00022553"/>
    </source>
</evidence>
<dbReference type="InterPro" id="IPR004358">
    <property type="entry name" value="Sig_transdc_His_kin-like_C"/>
</dbReference>
<reference evidence="15" key="2">
    <citation type="submission" date="2017-05" db="EMBL/GenBank/DDBJ databases">
        <authorList>
            <consortium name="The Broad Institute Genomics Platform"/>
            <consortium name="The Broad Institute Genomic Center for Infectious Diseases"/>
            <person name="Earl A."/>
            <person name="Manson A."/>
            <person name="Schwartman J."/>
            <person name="Gilmore M."/>
            <person name="Abouelleil A."/>
            <person name="Cao P."/>
            <person name="Chapman S."/>
            <person name="Cusick C."/>
            <person name="Shea T."/>
            <person name="Young S."/>
            <person name="Neafsey D."/>
            <person name="Nusbaum C."/>
            <person name="Birren B."/>
        </authorList>
    </citation>
    <scope>NUCLEOTIDE SEQUENCE</scope>
    <source>
        <strain evidence="15">9E7_DIV0242</strain>
    </source>
</reference>
<dbReference type="Pfam" id="PF17203">
    <property type="entry name" value="sCache_3_2"/>
    <property type="match status" value="1"/>
</dbReference>
<evidence type="ECO:0000256" key="1">
    <source>
        <dbReference type="ARBA" id="ARBA00000085"/>
    </source>
</evidence>
<name>A0A242K623_9ENTE</name>
<dbReference type="InterPro" id="IPR039506">
    <property type="entry name" value="SPOB_a"/>
</dbReference>
<dbReference type="InterPro" id="IPR003594">
    <property type="entry name" value="HATPase_dom"/>
</dbReference>
<organism evidence="14">
    <name type="scientific">Candidatus Enterococcus clewellii</name>
    <dbReference type="NCBI Taxonomy" id="1834193"/>
    <lineage>
        <taxon>Bacteria</taxon>
        <taxon>Bacillati</taxon>
        <taxon>Bacillota</taxon>
        <taxon>Bacilli</taxon>
        <taxon>Lactobacillales</taxon>
        <taxon>Enterococcaceae</taxon>
        <taxon>Enterococcus</taxon>
    </lineage>
</organism>
<evidence type="ECO:0000256" key="11">
    <source>
        <dbReference type="ARBA" id="ARBA00023136"/>
    </source>
</evidence>
<comment type="subcellular location">
    <subcellularLocation>
        <location evidence="2">Cell membrane</location>
        <topology evidence="2">Multi-pass membrane protein</topology>
    </subcellularLocation>
</comment>
<reference evidence="15" key="3">
    <citation type="submission" date="2024-03" db="EMBL/GenBank/DDBJ databases">
        <title>The Genome Sequence of Enterococcus sp. DIV0242b.</title>
        <authorList>
            <consortium name="The Broad Institute Genomics Platform"/>
            <consortium name="The Broad Institute Microbial Omics Core"/>
            <consortium name="The Broad Institute Genomic Center for Infectious Diseases"/>
            <person name="Earl A."/>
            <person name="Manson A."/>
            <person name="Gilmore M."/>
            <person name="Schwartman J."/>
            <person name="Shea T."/>
            <person name="Abouelleil A."/>
            <person name="Cao P."/>
            <person name="Chapman S."/>
            <person name="Cusick C."/>
            <person name="Young S."/>
            <person name="Neafsey D."/>
            <person name="Nusbaum C."/>
            <person name="Birren B."/>
        </authorList>
    </citation>
    <scope>NUCLEOTIDE SEQUENCE</scope>
    <source>
        <strain evidence="15">9E7_DIV0242</strain>
    </source>
</reference>
<accession>A0A242K623</accession>
<evidence type="ECO:0000256" key="8">
    <source>
        <dbReference type="ARBA" id="ARBA00022777"/>
    </source>
</evidence>
<evidence type="ECO:0000256" key="7">
    <source>
        <dbReference type="ARBA" id="ARBA00022692"/>
    </source>
</evidence>
<dbReference type="SMART" id="SM00387">
    <property type="entry name" value="HATPase_c"/>
    <property type="match status" value="1"/>
</dbReference>
<dbReference type="Gene3D" id="3.30.565.10">
    <property type="entry name" value="Histidine kinase-like ATPase, C-terminal domain"/>
    <property type="match status" value="1"/>
</dbReference>
<dbReference type="SUPFAM" id="SSF55874">
    <property type="entry name" value="ATPase domain of HSP90 chaperone/DNA topoisomerase II/histidine kinase"/>
    <property type="match status" value="1"/>
</dbReference>
<dbReference type="EMBL" id="NGMM01000003">
    <property type="protein sequence ID" value="OTP15749.1"/>
    <property type="molecule type" value="Genomic_DNA"/>
</dbReference>
<dbReference type="EMBL" id="CP147247">
    <property type="protein sequence ID" value="WYJ92064.1"/>
    <property type="molecule type" value="Genomic_DNA"/>
</dbReference>
<reference evidence="14" key="1">
    <citation type="submission" date="2017-05" db="EMBL/GenBank/DDBJ databases">
        <title>The Genome Sequence of Enterococcus sp. 9E7_DIV0242.</title>
        <authorList>
            <consortium name="The Broad Institute Genomics Platform"/>
            <consortium name="The Broad Institute Genomic Center for Infectious Diseases"/>
            <person name="Earl A."/>
            <person name="Manson A."/>
            <person name="Schwartman J."/>
            <person name="Gilmore M."/>
            <person name="Abouelleil A."/>
            <person name="Cao P."/>
            <person name="Chapman S."/>
            <person name="Cusick C."/>
            <person name="Shea T."/>
            <person name="Young S."/>
            <person name="Neafsey D."/>
            <person name="Nusbaum C."/>
            <person name="Birren B."/>
        </authorList>
    </citation>
    <scope>NUCLEOTIDE SEQUENCE [LARGE SCALE GENOMIC DNA]</scope>
    <source>
        <strain evidence="14">9E7_DIV0242</strain>
    </source>
</reference>
<dbReference type="Pfam" id="PF14689">
    <property type="entry name" value="SPOB_a"/>
    <property type="match status" value="1"/>
</dbReference>
<dbReference type="Gene3D" id="3.30.450.20">
    <property type="entry name" value="PAS domain"/>
    <property type="match status" value="2"/>
</dbReference>
<evidence type="ECO:0000313" key="16">
    <source>
        <dbReference type="Proteomes" id="UP000195141"/>
    </source>
</evidence>
<dbReference type="PRINTS" id="PR00344">
    <property type="entry name" value="BCTRLSENSOR"/>
</dbReference>
<evidence type="ECO:0000256" key="6">
    <source>
        <dbReference type="ARBA" id="ARBA00022679"/>
    </source>
</evidence>
<evidence type="ECO:0000256" key="2">
    <source>
        <dbReference type="ARBA" id="ARBA00004651"/>
    </source>
</evidence>
<keyword evidence="4" id="KW-1003">Cell membrane</keyword>
<keyword evidence="8 15" id="KW-0418">Kinase</keyword>
<feature type="transmembrane region" description="Helical" evidence="12">
    <location>
        <begin position="182"/>
        <end position="201"/>
    </location>
</feature>
<gene>
    <name evidence="14" type="ORF">A5888_001963</name>
    <name evidence="15" type="ORF">A5888_003837</name>
</gene>
<evidence type="ECO:0000256" key="9">
    <source>
        <dbReference type="ARBA" id="ARBA00022989"/>
    </source>
</evidence>
<dbReference type="OrthoDB" id="9792686at2"/>
<evidence type="ECO:0000313" key="14">
    <source>
        <dbReference type="EMBL" id="OTP15749.1"/>
    </source>
</evidence>
<dbReference type="GO" id="GO:0000155">
    <property type="term" value="F:phosphorelay sensor kinase activity"/>
    <property type="evidence" value="ECO:0007669"/>
    <property type="project" value="TreeGrafter"/>
</dbReference>
<keyword evidence="11 12" id="KW-0472">Membrane</keyword>
<dbReference type="Pfam" id="PF02518">
    <property type="entry name" value="HATPase_c"/>
    <property type="match status" value="1"/>
</dbReference>
<proteinExistence type="predicted"/>
<dbReference type="GO" id="GO:0005886">
    <property type="term" value="C:plasma membrane"/>
    <property type="evidence" value="ECO:0007669"/>
    <property type="project" value="UniProtKB-SubCell"/>
</dbReference>
<dbReference type="InterPro" id="IPR033463">
    <property type="entry name" value="sCache_3"/>
</dbReference>
<keyword evidence="7 12" id="KW-0812">Transmembrane</keyword>
<dbReference type="SUPFAM" id="SSF103190">
    <property type="entry name" value="Sensory domain-like"/>
    <property type="match status" value="1"/>
</dbReference>
<dbReference type="PANTHER" id="PTHR43547">
    <property type="entry name" value="TWO-COMPONENT HISTIDINE KINASE"/>
    <property type="match status" value="1"/>
</dbReference>
<feature type="transmembrane region" description="Helical" evidence="12">
    <location>
        <begin position="20"/>
        <end position="43"/>
    </location>
</feature>
<evidence type="ECO:0000256" key="4">
    <source>
        <dbReference type="ARBA" id="ARBA00022475"/>
    </source>
</evidence>
<dbReference type="AlphaFoldDB" id="A0A242K623"/>
<dbReference type="PROSITE" id="PS50109">
    <property type="entry name" value="HIS_KIN"/>
    <property type="match status" value="1"/>
</dbReference>
<evidence type="ECO:0000256" key="12">
    <source>
        <dbReference type="SAM" id="Phobius"/>
    </source>
</evidence>
<dbReference type="EC" id="2.7.13.3" evidence="3"/>
<keyword evidence="6" id="KW-0808">Transferase</keyword>
<feature type="domain" description="Histidine kinase" evidence="13">
    <location>
        <begin position="407"/>
        <end position="539"/>
    </location>
</feature>